<dbReference type="AlphaFoldDB" id="A0A1G9VVX4"/>
<dbReference type="STRING" id="660521.SAMN04487949_2531"/>
<evidence type="ECO:0000313" key="4">
    <source>
        <dbReference type="Proteomes" id="UP000199451"/>
    </source>
</evidence>
<feature type="transmembrane region" description="Helical" evidence="2">
    <location>
        <begin position="16"/>
        <end position="37"/>
    </location>
</feature>
<feature type="region of interest" description="Disordered" evidence="1">
    <location>
        <begin position="96"/>
        <end position="115"/>
    </location>
</feature>
<evidence type="ECO:0000256" key="2">
    <source>
        <dbReference type="SAM" id="Phobius"/>
    </source>
</evidence>
<keyword evidence="4" id="KW-1185">Reference proteome</keyword>
<evidence type="ECO:0008006" key="5">
    <source>
        <dbReference type="Google" id="ProtNLM"/>
    </source>
</evidence>
<reference evidence="4" key="1">
    <citation type="submission" date="2016-10" db="EMBL/GenBank/DDBJ databases">
        <authorList>
            <person name="Varghese N."/>
            <person name="Submissions S."/>
        </authorList>
    </citation>
    <scope>NUCLEOTIDE SEQUENCE [LARGE SCALE GENOMIC DNA]</scope>
    <source>
        <strain evidence="4">CGMCC 1.10119</strain>
    </source>
</reference>
<keyword evidence="2" id="KW-0472">Membrane</keyword>
<evidence type="ECO:0000256" key="1">
    <source>
        <dbReference type="SAM" id="MobiDB-lite"/>
    </source>
</evidence>
<dbReference type="EMBL" id="FNHL01000003">
    <property type="protein sequence ID" value="SDM76424.1"/>
    <property type="molecule type" value="Genomic_DNA"/>
</dbReference>
<feature type="compositionally biased region" description="Polar residues" evidence="1">
    <location>
        <begin position="72"/>
        <end position="89"/>
    </location>
</feature>
<gene>
    <name evidence="3" type="ORF">SAMN04487949_2531</name>
</gene>
<keyword evidence="2" id="KW-0812">Transmembrane</keyword>
<keyword evidence="2" id="KW-1133">Transmembrane helix</keyword>
<evidence type="ECO:0000313" key="3">
    <source>
        <dbReference type="EMBL" id="SDM76424.1"/>
    </source>
</evidence>
<protein>
    <recommendedName>
        <fullName evidence="5">SipW-cognate class signal peptide</fullName>
    </recommendedName>
</protein>
<proteinExistence type="predicted"/>
<dbReference type="Proteomes" id="UP000199451">
    <property type="component" value="Unassembled WGS sequence"/>
</dbReference>
<sequence length="391" mass="40796">MIDSESIDNWITIRKISIICVALFVTIAATGVGLFGGTVPVSQEHISTGANETPHAPEPSSTTSTPTRSQSHNNADEASQPENAATTTEPNCGCLDVAFTPTDPDDVTNAEGIVPPLAGELSGSVEWDVPADRVTLVAHTWTPNEEWTERRRTTVEASNDRSLSLSQAFDSTRLFYTEATTPGFANPADASTRTRRGYVSVTAVLYDGDDELDRVAVVEPYEFDVTNTAETAVALDVGGAAETPLLAVEGAAPGSAGDSAVTVSNDGTDDATLSITVSNLVNAENGLIEPERAVDASPDVGELADALELRVALVRGDGSRSYLVGSGNGLLSGPNYVSLSTLATGDPLGSVGLEAGEHAHLVVEWRLPADVGNEIQSDQVSFDVTLGLRTA</sequence>
<feature type="region of interest" description="Disordered" evidence="1">
    <location>
        <begin position="47"/>
        <end position="89"/>
    </location>
</feature>
<name>A0A1G9VVX4_9EURY</name>
<feature type="compositionally biased region" description="Low complexity" evidence="1">
    <location>
        <begin position="58"/>
        <end position="71"/>
    </location>
</feature>
<accession>A0A1G9VVX4</accession>
<organism evidence="3 4">
    <name type="scientific">Halogranum gelatinilyticum</name>
    <dbReference type="NCBI Taxonomy" id="660521"/>
    <lineage>
        <taxon>Archaea</taxon>
        <taxon>Methanobacteriati</taxon>
        <taxon>Methanobacteriota</taxon>
        <taxon>Stenosarchaea group</taxon>
        <taxon>Halobacteria</taxon>
        <taxon>Halobacteriales</taxon>
        <taxon>Haloferacaceae</taxon>
    </lineage>
</organism>